<accession>A0A8S5UCF4</accession>
<name>A0A8S5UCF4_9CAUD</name>
<evidence type="ECO:0000313" key="1">
    <source>
        <dbReference type="EMBL" id="DAF92132.1"/>
    </source>
</evidence>
<dbReference type="EMBL" id="BK016063">
    <property type="protein sequence ID" value="DAF92132.1"/>
    <property type="molecule type" value="Genomic_DNA"/>
</dbReference>
<sequence length="120" mass="13205">MDAAKFIEERNRMCKIINPSGCKGCKAFVEPGCCAVSLGSNVDAKAQIAMVEEWSTANPRKTRQSMFLDQWPEAQVGDDGVLSICPSTISSSHRNKYGGCANYGVTCTVCCREFWMHEIT</sequence>
<organism evidence="1">
    <name type="scientific">Siphoviridae sp. ctgN495</name>
    <dbReference type="NCBI Taxonomy" id="2825608"/>
    <lineage>
        <taxon>Viruses</taxon>
        <taxon>Duplodnaviria</taxon>
        <taxon>Heunggongvirae</taxon>
        <taxon>Uroviricota</taxon>
        <taxon>Caudoviricetes</taxon>
    </lineage>
</organism>
<reference evidence="1" key="1">
    <citation type="journal article" date="2021" name="Proc. Natl. Acad. Sci. U.S.A.">
        <title>A Catalog of Tens of Thousands of Viruses from Human Metagenomes Reveals Hidden Associations with Chronic Diseases.</title>
        <authorList>
            <person name="Tisza M.J."/>
            <person name="Buck C.B."/>
        </authorList>
    </citation>
    <scope>NUCLEOTIDE SEQUENCE</scope>
    <source>
        <strain evidence="1">CtgN495</strain>
    </source>
</reference>
<protein>
    <submittedName>
        <fullName evidence="1">Uncharacterized protein</fullName>
    </submittedName>
</protein>
<proteinExistence type="predicted"/>